<protein>
    <submittedName>
        <fullName evidence="1">Uncharacterized protein</fullName>
    </submittedName>
</protein>
<dbReference type="EMBL" id="JAFBCV010000001">
    <property type="protein sequence ID" value="MBM7837052.1"/>
    <property type="molecule type" value="Genomic_DNA"/>
</dbReference>
<keyword evidence="2" id="KW-1185">Reference proteome</keyword>
<evidence type="ECO:0000313" key="2">
    <source>
        <dbReference type="Proteomes" id="UP001179280"/>
    </source>
</evidence>
<organism evidence="1 2">
    <name type="scientific">Shouchella xiaoxiensis</name>
    <dbReference type="NCBI Taxonomy" id="766895"/>
    <lineage>
        <taxon>Bacteria</taxon>
        <taxon>Bacillati</taxon>
        <taxon>Bacillota</taxon>
        <taxon>Bacilli</taxon>
        <taxon>Bacillales</taxon>
        <taxon>Bacillaceae</taxon>
        <taxon>Shouchella</taxon>
    </lineage>
</organism>
<gene>
    <name evidence="1" type="ORF">JOC54_000283</name>
</gene>
<reference evidence="1" key="1">
    <citation type="submission" date="2021-01" db="EMBL/GenBank/DDBJ databases">
        <title>Genomic Encyclopedia of Type Strains, Phase IV (KMG-IV): sequencing the most valuable type-strain genomes for metagenomic binning, comparative biology and taxonomic classification.</title>
        <authorList>
            <person name="Goeker M."/>
        </authorList>
    </citation>
    <scope>NUCLEOTIDE SEQUENCE</scope>
    <source>
        <strain evidence="1">DSM 21943</strain>
    </source>
</reference>
<proteinExistence type="predicted"/>
<accession>A0ABS2SNF6</accession>
<sequence>MQFYILKRAYPLYGELSLVMNELIIVEKAKNKFS</sequence>
<dbReference type="Proteomes" id="UP001179280">
    <property type="component" value="Unassembled WGS sequence"/>
</dbReference>
<comment type="caution">
    <text evidence="1">The sequence shown here is derived from an EMBL/GenBank/DDBJ whole genome shotgun (WGS) entry which is preliminary data.</text>
</comment>
<name>A0ABS2SNF6_9BACI</name>
<evidence type="ECO:0000313" key="1">
    <source>
        <dbReference type="EMBL" id="MBM7837052.1"/>
    </source>
</evidence>